<evidence type="ECO:0000313" key="3">
    <source>
        <dbReference type="Proteomes" id="UP001304970"/>
    </source>
</evidence>
<feature type="coiled-coil region" evidence="1">
    <location>
        <begin position="55"/>
        <end position="82"/>
    </location>
</feature>
<dbReference type="EMBL" id="CP131061">
    <property type="protein sequence ID" value="WNY26688.1"/>
    <property type="molecule type" value="Genomic_DNA"/>
</dbReference>
<keyword evidence="3" id="KW-1185">Reference proteome</keyword>
<sequence>MCFLSISKNCRTGDIVQAEEIKIMNRDELISAAVVKHERFISEYQSEYDALNSGTSSLIQEIDALKKDVESAEEKSGVYDEKKHYAGHEAEEELKKLNAKPAEVEKIQKGIEDLVSSKTSDTADERKAVYETLCNDIKSLDADVSVLLAKVDAAYKAYLDGKELGENLAAQKILLDQKQKENVENKRVDWLKKRIESHQEALVYWKGMK</sequence>
<dbReference type="AlphaFoldDB" id="A0AA96V7K0"/>
<protein>
    <submittedName>
        <fullName evidence="2">Uncharacterized protein</fullName>
    </submittedName>
</protein>
<gene>
    <name evidence="2" type="ORF">MsAm2_04600</name>
</gene>
<reference evidence="2 3" key="1">
    <citation type="submission" date="2023-07" db="EMBL/GenBank/DDBJ databases">
        <title>Closed genome sequence of Methanosarcinaceae archaeon Am2.</title>
        <authorList>
            <person name="Poehlein A."/>
            <person name="Protasov E."/>
            <person name="Platt K."/>
            <person name="Reeh H."/>
            <person name="Daniel R."/>
            <person name="Brune A."/>
        </authorList>
    </citation>
    <scope>NUCLEOTIDE SEQUENCE [LARGE SCALE GENOMIC DNA]</scope>
    <source>
        <strain evidence="2 3">Am2</strain>
    </source>
</reference>
<dbReference type="Proteomes" id="UP001304970">
    <property type="component" value="Chromosome"/>
</dbReference>
<name>A0AA96V7K0_9EURY</name>
<proteinExistence type="predicted"/>
<organism evidence="2 3">
    <name type="scientific">Methanolapillus ohkumae</name>
    <dbReference type="NCBI Taxonomy" id="3028298"/>
    <lineage>
        <taxon>Archaea</taxon>
        <taxon>Methanobacteriati</taxon>
        <taxon>Methanobacteriota</taxon>
        <taxon>Stenosarchaea group</taxon>
        <taxon>Methanomicrobia</taxon>
        <taxon>Methanosarcinales</taxon>
        <taxon>Methanosarcinaceae</taxon>
        <taxon>Methanolapillus</taxon>
    </lineage>
</organism>
<accession>A0AA96V7K0</accession>
<evidence type="ECO:0000313" key="2">
    <source>
        <dbReference type="EMBL" id="WNY26688.1"/>
    </source>
</evidence>
<evidence type="ECO:0000256" key="1">
    <source>
        <dbReference type="SAM" id="Coils"/>
    </source>
</evidence>
<keyword evidence="1" id="KW-0175">Coiled coil</keyword>